<reference evidence="1 2" key="1">
    <citation type="submission" date="2022-06" db="EMBL/GenBank/DDBJ databases">
        <title>Sequencing the genomes of 1000 actinobacteria strains.</title>
        <authorList>
            <person name="Klenk H.-P."/>
        </authorList>
    </citation>
    <scope>NUCLEOTIDE SEQUENCE [LARGE SCALE GENOMIC DNA]</scope>
    <source>
        <strain evidence="1 2">DSM 44170</strain>
    </source>
</reference>
<proteinExistence type="predicted"/>
<protein>
    <recommendedName>
        <fullName evidence="3">Transposase</fullName>
    </recommendedName>
</protein>
<keyword evidence="2" id="KW-1185">Reference proteome</keyword>
<organism evidence="1 2">
    <name type="scientific">Nonomuraea roseoviolacea subsp. carminata</name>
    <dbReference type="NCBI Taxonomy" id="160689"/>
    <lineage>
        <taxon>Bacteria</taxon>
        <taxon>Bacillati</taxon>
        <taxon>Actinomycetota</taxon>
        <taxon>Actinomycetes</taxon>
        <taxon>Streptosporangiales</taxon>
        <taxon>Streptosporangiaceae</taxon>
        <taxon>Nonomuraea</taxon>
    </lineage>
</organism>
<comment type="caution">
    <text evidence="1">The sequence shown here is derived from an EMBL/GenBank/DDBJ whole genome shotgun (WGS) entry which is preliminary data.</text>
</comment>
<accession>A0ABT1KDQ1</accession>
<evidence type="ECO:0000313" key="1">
    <source>
        <dbReference type="EMBL" id="MCP2351486.1"/>
    </source>
</evidence>
<dbReference type="Proteomes" id="UP001320766">
    <property type="component" value="Unassembled WGS sequence"/>
</dbReference>
<evidence type="ECO:0000313" key="2">
    <source>
        <dbReference type="Proteomes" id="UP001320766"/>
    </source>
</evidence>
<evidence type="ECO:0008006" key="3">
    <source>
        <dbReference type="Google" id="ProtNLM"/>
    </source>
</evidence>
<name>A0ABT1KDQ1_9ACTN</name>
<dbReference type="RefSeq" id="WP_253777826.1">
    <property type="nucleotide sequence ID" value="NZ_BAAAVE010000015.1"/>
</dbReference>
<sequence length="129" mass="14356">MARTAHHIRRPLPGGAGPRGAPFRAVTVVDLRYSAACLREGRRAGRRARPAVVRSRAAVYSWARADLRDRWVSRQAGIEEGRARGRLRLELETIRRAVNATTGGRLAVEAAEELDVAPARHRRGAVWLY</sequence>
<dbReference type="EMBL" id="JAMZEC010000001">
    <property type="protein sequence ID" value="MCP2351486.1"/>
    <property type="molecule type" value="Genomic_DNA"/>
</dbReference>
<gene>
    <name evidence="1" type="ORF">HD595_007608</name>
</gene>